<sequence length="210" mass="24301">FRDNEYLPKRELENILSKKDKPGFENWWKVYGLGELGQLEGAIFSNWRFGEFNNDLPFGYGLDFGVKDPDGLLKVAVDRKLKKLYWHEELYENDLSTDQLAAKLGVRVVNNKLIIADSAAKRTIKDLKAKGFNIKGAIKNRIVDDIKAIKEYEIIVSPTSYHLEKELNSWIWLDKKGEIPLDGFNHLIDPGRYKTMHVLKPNIRKGQRVL</sequence>
<dbReference type="PANTHER" id="PTHR39184:SF1">
    <property type="entry name" value="PBSX PHAGE TERMINASE LARGE SUBUNIT"/>
    <property type="match status" value="1"/>
</dbReference>
<dbReference type="InterPro" id="IPR035413">
    <property type="entry name" value="Terminase_L_C"/>
</dbReference>
<dbReference type="Gene3D" id="3.30.420.280">
    <property type="match status" value="1"/>
</dbReference>
<comment type="caution">
    <text evidence="2">The sequence shown here is derived from an EMBL/GenBank/DDBJ whole genome shotgun (WGS) entry which is preliminary data.</text>
</comment>
<proteinExistence type="predicted"/>
<accession>X0XM86</accession>
<dbReference type="EMBL" id="BARS01050005">
    <property type="protein sequence ID" value="GAG44280.1"/>
    <property type="molecule type" value="Genomic_DNA"/>
</dbReference>
<evidence type="ECO:0000259" key="1">
    <source>
        <dbReference type="Pfam" id="PF17288"/>
    </source>
</evidence>
<gene>
    <name evidence="2" type="ORF">S01H1_74722</name>
</gene>
<dbReference type="PANTHER" id="PTHR39184">
    <property type="match status" value="1"/>
</dbReference>
<feature type="domain" description="Phage terminase large subunit C-terminal" evidence="1">
    <location>
        <begin position="64"/>
        <end position="175"/>
    </location>
</feature>
<protein>
    <recommendedName>
        <fullName evidence="1">Phage terminase large subunit C-terminal domain-containing protein</fullName>
    </recommendedName>
</protein>
<organism evidence="2">
    <name type="scientific">marine sediment metagenome</name>
    <dbReference type="NCBI Taxonomy" id="412755"/>
    <lineage>
        <taxon>unclassified sequences</taxon>
        <taxon>metagenomes</taxon>
        <taxon>ecological metagenomes</taxon>
    </lineage>
</organism>
<reference evidence="2" key="1">
    <citation type="journal article" date="2014" name="Front. Microbiol.">
        <title>High frequency of phylogenetically diverse reductive dehalogenase-homologous genes in deep subseafloor sedimentary metagenomes.</title>
        <authorList>
            <person name="Kawai M."/>
            <person name="Futagami T."/>
            <person name="Toyoda A."/>
            <person name="Takaki Y."/>
            <person name="Nishi S."/>
            <person name="Hori S."/>
            <person name="Arai W."/>
            <person name="Tsubouchi T."/>
            <person name="Morono Y."/>
            <person name="Uchiyama I."/>
            <person name="Ito T."/>
            <person name="Fujiyama A."/>
            <person name="Inagaki F."/>
            <person name="Takami H."/>
        </authorList>
    </citation>
    <scope>NUCLEOTIDE SEQUENCE</scope>
    <source>
        <strain evidence="2">Expedition CK06-06</strain>
    </source>
</reference>
<name>X0XM86_9ZZZZ</name>
<evidence type="ECO:0000313" key="2">
    <source>
        <dbReference type="EMBL" id="GAG44280.1"/>
    </source>
</evidence>
<dbReference type="InterPro" id="IPR052380">
    <property type="entry name" value="Viral_DNA_packaging_terminase"/>
</dbReference>
<dbReference type="Pfam" id="PF17288">
    <property type="entry name" value="Terminase_3C"/>
    <property type="match status" value="1"/>
</dbReference>
<dbReference type="AlphaFoldDB" id="X0XM86"/>
<feature type="non-terminal residue" evidence="2">
    <location>
        <position position="1"/>
    </location>
</feature>